<protein>
    <submittedName>
        <fullName evidence="7">Predicted protein</fullName>
    </submittedName>
</protein>
<dbReference type="FunCoup" id="D2VHY2">
    <property type="interactions" value="234"/>
</dbReference>
<evidence type="ECO:0000259" key="6">
    <source>
        <dbReference type="Pfam" id="PF02900"/>
    </source>
</evidence>
<dbReference type="InterPro" id="IPR014436">
    <property type="entry name" value="Extradiol_dOase_DODA"/>
</dbReference>
<dbReference type="GO" id="GO:0016702">
    <property type="term" value="F:oxidoreductase activity, acting on single donors with incorporation of molecular oxygen, incorporation of two atoms of oxygen"/>
    <property type="evidence" value="ECO:0007669"/>
    <property type="project" value="UniProtKB-ARBA"/>
</dbReference>
<evidence type="ECO:0000256" key="4">
    <source>
        <dbReference type="ARBA" id="ARBA00022833"/>
    </source>
</evidence>
<dbReference type="SUPFAM" id="SSF53213">
    <property type="entry name" value="LigB-like"/>
    <property type="match status" value="1"/>
</dbReference>
<dbReference type="CDD" id="cd07363">
    <property type="entry name" value="45_DOPA_Dioxygenase"/>
    <property type="match status" value="1"/>
</dbReference>
<dbReference type="GO" id="GO:0008270">
    <property type="term" value="F:zinc ion binding"/>
    <property type="evidence" value="ECO:0007669"/>
    <property type="project" value="InterPro"/>
</dbReference>
<dbReference type="eggNOG" id="ENOG502QS66">
    <property type="taxonomic scope" value="Eukaryota"/>
</dbReference>
<dbReference type="GeneID" id="8853376"/>
<dbReference type="Pfam" id="PF02900">
    <property type="entry name" value="LigB"/>
    <property type="match status" value="1"/>
</dbReference>
<keyword evidence="5" id="KW-0560">Oxidoreductase</keyword>
<gene>
    <name evidence="7" type="ORF">NAEGRDRAFT_68486</name>
</gene>
<dbReference type="VEuPathDB" id="AmoebaDB:NAEGRDRAFT_68486"/>
<evidence type="ECO:0000313" key="8">
    <source>
        <dbReference type="Proteomes" id="UP000006671"/>
    </source>
</evidence>
<dbReference type="Gene3D" id="3.40.830.10">
    <property type="entry name" value="LigB-like"/>
    <property type="match status" value="1"/>
</dbReference>
<name>D2VHY2_NAEGR</name>
<keyword evidence="3" id="KW-0479">Metal-binding</keyword>
<evidence type="ECO:0000256" key="5">
    <source>
        <dbReference type="ARBA" id="ARBA00023002"/>
    </source>
</evidence>
<dbReference type="EMBL" id="GG738873">
    <property type="protein sequence ID" value="EFC43496.1"/>
    <property type="molecule type" value="Genomic_DNA"/>
</dbReference>
<keyword evidence="8" id="KW-1185">Reference proteome</keyword>
<evidence type="ECO:0000256" key="3">
    <source>
        <dbReference type="ARBA" id="ARBA00022723"/>
    </source>
</evidence>
<dbReference type="GO" id="GO:0008198">
    <property type="term" value="F:ferrous iron binding"/>
    <property type="evidence" value="ECO:0007669"/>
    <property type="project" value="InterPro"/>
</dbReference>
<organism evidence="8">
    <name type="scientific">Naegleria gruberi</name>
    <name type="common">Amoeba</name>
    <dbReference type="NCBI Taxonomy" id="5762"/>
    <lineage>
        <taxon>Eukaryota</taxon>
        <taxon>Discoba</taxon>
        <taxon>Heterolobosea</taxon>
        <taxon>Tetramitia</taxon>
        <taxon>Eutetramitia</taxon>
        <taxon>Vahlkampfiidae</taxon>
        <taxon>Naegleria</taxon>
    </lineage>
</organism>
<dbReference type="OMA" id="HGFPEQM"/>
<evidence type="ECO:0000256" key="1">
    <source>
        <dbReference type="ARBA" id="ARBA00001947"/>
    </source>
</evidence>
<dbReference type="PIRSF" id="PIRSF006157">
    <property type="entry name" value="Doxgns_DODA"/>
    <property type="match status" value="1"/>
</dbReference>
<keyword evidence="4" id="KW-0862">Zinc</keyword>
<comment type="similarity">
    <text evidence="2">Belongs to the DODA-type extradiol aromatic ring-opening dioxygenase family.</text>
</comment>
<dbReference type="InterPro" id="IPR004183">
    <property type="entry name" value="Xdiol_dOase_suB"/>
</dbReference>
<dbReference type="PANTHER" id="PTHR30096">
    <property type="entry name" value="4,5-DOPA DIOXYGENASE EXTRADIOL-LIKE PROTEIN"/>
    <property type="match status" value="1"/>
</dbReference>
<dbReference type="KEGG" id="ngr:NAEGRDRAFT_68486"/>
<sequence length="262" mass="29813">MPSRIAPLFIGHGSPNLIAQPLHNMSIFLSTLSTQIHPKAIVIFTAHWEESIENRGVSISFHENEYKTMHDFQGFSKLSHVSYPAKGSPETAQLVETKLNQNGIKTRREYDRGLDHGSWVVLGLMFPDSNIPIVQCSIDPTSSAETHFKIGKALKELSEMEILVIASGGTVHNLLETNSKKKKTERWAEEFDNWLIDKISQWNLKELFSYREHAPHHQLAIPRSEHFLPLFIVMGMAQDETSGKVLFRQYDFGSLSYLSFSF</sequence>
<dbReference type="InParanoid" id="D2VHY2"/>
<dbReference type="AlphaFoldDB" id="D2VHY2"/>
<dbReference type="OrthoDB" id="7396853at2759"/>
<dbReference type="RefSeq" id="XP_002676240.1">
    <property type="nucleotide sequence ID" value="XM_002676194.1"/>
</dbReference>
<proteinExistence type="inferred from homology"/>
<dbReference type="Proteomes" id="UP000006671">
    <property type="component" value="Unassembled WGS sequence"/>
</dbReference>
<evidence type="ECO:0000313" key="7">
    <source>
        <dbReference type="EMBL" id="EFC43496.1"/>
    </source>
</evidence>
<accession>D2VHY2</accession>
<feature type="domain" description="Extradiol ring-cleavage dioxygenase class III enzyme subunit B" evidence="6">
    <location>
        <begin position="35"/>
        <end position="255"/>
    </location>
</feature>
<comment type="cofactor">
    <cofactor evidence="1">
        <name>Zn(2+)</name>
        <dbReference type="ChEBI" id="CHEBI:29105"/>
    </cofactor>
</comment>
<evidence type="ECO:0000256" key="2">
    <source>
        <dbReference type="ARBA" id="ARBA00007581"/>
    </source>
</evidence>
<dbReference type="PANTHER" id="PTHR30096:SF0">
    <property type="entry name" value="4,5-DOPA DIOXYGENASE EXTRADIOL-LIKE PROTEIN"/>
    <property type="match status" value="1"/>
</dbReference>
<reference evidence="7 8" key="1">
    <citation type="journal article" date="2010" name="Cell">
        <title>The genome of Naegleria gruberi illuminates early eukaryotic versatility.</title>
        <authorList>
            <person name="Fritz-Laylin L.K."/>
            <person name="Prochnik S.E."/>
            <person name="Ginger M.L."/>
            <person name="Dacks J.B."/>
            <person name="Carpenter M.L."/>
            <person name="Field M.C."/>
            <person name="Kuo A."/>
            <person name="Paredez A."/>
            <person name="Chapman J."/>
            <person name="Pham J."/>
            <person name="Shu S."/>
            <person name="Neupane R."/>
            <person name="Cipriano M."/>
            <person name="Mancuso J."/>
            <person name="Tu H."/>
            <person name="Salamov A."/>
            <person name="Lindquist E."/>
            <person name="Shapiro H."/>
            <person name="Lucas S."/>
            <person name="Grigoriev I.V."/>
            <person name="Cande W.Z."/>
            <person name="Fulton C."/>
            <person name="Rokhsar D.S."/>
            <person name="Dawson S.C."/>
        </authorList>
    </citation>
    <scope>NUCLEOTIDE SEQUENCE [LARGE SCALE GENOMIC DNA]</scope>
    <source>
        <strain evidence="7 8">NEG-M</strain>
    </source>
</reference>
<dbReference type="STRING" id="5762.D2VHY2"/>